<feature type="compositionally biased region" description="Basic and acidic residues" evidence="1">
    <location>
        <begin position="535"/>
        <end position="549"/>
    </location>
</feature>
<dbReference type="InterPro" id="IPR037646">
    <property type="entry name" value="PROSER3"/>
</dbReference>
<dbReference type="GeneID" id="111123227"/>
<feature type="compositionally biased region" description="Polar residues" evidence="1">
    <location>
        <begin position="90"/>
        <end position="101"/>
    </location>
</feature>
<dbReference type="Proteomes" id="UP000694844">
    <property type="component" value="Chromosome 3"/>
</dbReference>
<proteinExistence type="predicted"/>
<feature type="region of interest" description="Disordered" evidence="1">
    <location>
        <begin position="615"/>
        <end position="703"/>
    </location>
</feature>
<feature type="compositionally biased region" description="Basic and acidic residues" evidence="1">
    <location>
        <begin position="482"/>
        <end position="510"/>
    </location>
</feature>
<keyword evidence="2" id="KW-1185">Reference proteome</keyword>
<feature type="compositionally biased region" description="Polar residues" evidence="1">
    <location>
        <begin position="615"/>
        <end position="632"/>
    </location>
</feature>
<evidence type="ECO:0000313" key="3">
    <source>
        <dbReference type="RefSeq" id="XP_022321126.1"/>
    </source>
</evidence>
<dbReference type="PANTHER" id="PTHR22045:SF6">
    <property type="entry name" value="PROLINE AND SERINE-RICH PROTEIN 3"/>
    <property type="match status" value="1"/>
</dbReference>
<evidence type="ECO:0000313" key="2">
    <source>
        <dbReference type="Proteomes" id="UP000694844"/>
    </source>
</evidence>
<feature type="compositionally biased region" description="Polar residues" evidence="1">
    <location>
        <begin position="550"/>
        <end position="559"/>
    </location>
</feature>
<feature type="region of interest" description="Disordered" evidence="1">
    <location>
        <begin position="398"/>
        <end position="430"/>
    </location>
</feature>
<feature type="compositionally biased region" description="Basic and acidic residues" evidence="1">
    <location>
        <begin position="1"/>
        <end position="12"/>
    </location>
</feature>
<evidence type="ECO:0000256" key="1">
    <source>
        <dbReference type="SAM" id="MobiDB-lite"/>
    </source>
</evidence>
<feature type="compositionally biased region" description="Basic and acidic residues" evidence="1">
    <location>
        <begin position="659"/>
        <end position="678"/>
    </location>
</feature>
<sequence>MVLESKTNRVSRDPFAVKPLPKAYYHPSKHKNLSKAQKKTALSNPSSEESKEDSQPNEPEDDIFLKGGNRYVTKTPPPEDNASSKFDESWPSSERPSSLGLTGTDDRSPYSLQQMLNLYGRKGDYSDIKQTLSFTETDCKESAGEQASTLQRYIERFRRGQPMSREDRQRQTGASSKDFWWIDSSKRENETKPPQREIEERKSKRQSTKKVLEGSPSDEVTQRLQERADRLLERSVSTVASSEPIVSTDGLGSSCDGSISSFEEQPYRPAFARNLDNGPSRPRYSGYEHGPVTYPNQSDTSNFYLRVSRPTRPEDDILHQWRVKRRLETARDVADQTPANRNTFGFLSKHSQSDQGDIDVKLSEFKERLSGKRSPAEPQRLIGDVRFTPVPKQKFTKDQNLENTLKSDQGEDDCMPTIASPSLGRRGKQAGVEPHLHLMCDLLPCQHSQQLAEKRFKSKELEKSDHQSSQSKVCECSNSVDDEVKSDSDSKKIELDTGRYRYLEAERPHVDVGTSKPPSKQSESKSSKVENPQNYDKRNVKDSQKEKTSDLQQSSNNKQNGKESNRGKEKVPQPRECHSPSMKKFESVSSAIGQVIKDRLFTSSLSTVIDSVDISSLDPNRQSTEVTESTRITPHDISDQAELSPPDPKPPKGLSAPESKFKDKRDTGTRKERQERTAKSMSINKKAGSERNVTELDSESYVSDGEFPEDQLLQILRAQRSSYEEKLGHIDKLLAELSLVS</sequence>
<dbReference type="AlphaFoldDB" id="A0A8B8D2U8"/>
<dbReference type="KEGG" id="cvn:111123227"/>
<protein>
    <submittedName>
        <fullName evidence="3">Uncharacterized protein LOC111123227</fullName>
    </submittedName>
</protein>
<name>A0A8B8D2U8_CRAVI</name>
<accession>A0A8B8D2U8</accession>
<feature type="compositionally biased region" description="Basic and acidic residues" evidence="1">
    <location>
        <begin position="157"/>
        <end position="170"/>
    </location>
</feature>
<reference evidence="3" key="1">
    <citation type="submission" date="2025-08" db="UniProtKB">
        <authorList>
            <consortium name="RefSeq"/>
        </authorList>
    </citation>
    <scope>IDENTIFICATION</scope>
    <source>
        <tissue evidence="3">Whole sample</tissue>
    </source>
</reference>
<feature type="compositionally biased region" description="Polar residues" evidence="1">
    <location>
        <begin position="467"/>
        <end position="478"/>
    </location>
</feature>
<gene>
    <name evidence="3" type="primary">LOC111123227</name>
</gene>
<dbReference type="PANTHER" id="PTHR22045">
    <property type="entry name" value="PROLINE AND SERINE-RICH PROTEIN 3"/>
    <property type="match status" value="1"/>
</dbReference>
<feature type="region of interest" description="Disordered" evidence="1">
    <location>
        <begin position="157"/>
        <end position="222"/>
    </location>
</feature>
<feature type="compositionally biased region" description="Basic and acidic residues" evidence="1">
    <location>
        <begin position="184"/>
        <end position="202"/>
    </location>
</feature>
<feature type="compositionally biased region" description="Basic and acidic residues" evidence="1">
    <location>
        <begin position="456"/>
        <end position="466"/>
    </location>
</feature>
<feature type="region of interest" description="Disordered" evidence="1">
    <location>
        <begin position="1"/>
        <end position="110"/>
    </location>
</feature>
<feature type="region of interest" description="Disordered" evidence="1">
    <location>
        <begin position="456"/>
        <end position="587"/>
    </location>
</feature>
<dbReference type="OrthoDB" id="10043502at2759"/>
<feature type="compositionally biased region" description="Basic and acidic residues" evidence="1">
    <location>
        <begin position="560"/>
        <end position="586"/>
    </location>
</feature>
<dbReference type="RefSeq" id="XP_022321126.1">
    <property type="nucleotide sequence ID" value="XM_022465418.1"/>
</dbReference>
<feature type="compositionally biased region" description="Basic residues" evidence="1">
    <location>
        <begin position="27"/>
        <end position="38"/>
    </location>
</feature>
<organism evidence="2 3">
    <name type="scientific">Crassostrea virginica</name>
    <name type="common">Eastern oyster</name>
    <dbReference type="NCBI Taxonomy" id="6565"/>
    <lineage>
        <taxon>Eukaryota</taxon>
        <taxon>Metazoa</taxon>
        <taxon>Spiralia</taxon>
        <taxon>Lophotrochozoa</taxon>
        <taxon>Mollusca</taxon>
        <taxon>Bivalvia</taxon>
        <taxon>Autobranchia</taxon>
        <taxon>Pteriomorphia</taxon>
        <taxon>Ostreida</taxon>
        <taxon>Ostreoidea</taxon>
        <taxon>Ostreidae</taxon>
        <taxon>Crassostrea</taxon>
    </lineage>
</organism>